<dbReference type="EMBL" id="LT629704">
    <property type="protein sequence ID" value="SDN33615.1"/>
    <property type="molecule type" value="Genomic_DNA"/>
</dbReference>
<evidence type="ECO:0000313" key="4">
    <source>
        <dbReference type="Proteomes" id="UP000748067"/>
    </source>
</evidence>
<sequence>MLGRFTLGLGVAWFVVSTTALADELPRSEQIKALRAAGFNQEASECEIEETGSYTPATIELVKDLNGDGRPDALITEGSSSCYGQAGTGFYLVSQQPDGDWKLMLNESGFAEFLASKGSDGWPDVEVGGPGFCFPVMRYDGQRYRVHHSVGEQCAD</sequence>
<reference evidence="1 4" key="1">
    <citation type="submission" date="2015-01" db="EMBL/GenBank/DDBJ databases">
        <title>Genome Sequence of Pseudomonas antarctica CMS 35.</title>
        <authorList>
            <person name="Voget S."/>
            <person name="Chow J."/>
            <person name="Daniel R."/>
            <person name="Streit W."/>
        </authorList>
    </citation>
    <scope>NUCLEOTIDE SEQUENCE [LARGE SCALE GENOMIC DNA]</scope>
    <source>
        <strain evidence="1 4">CMS 35</strain>
    </source>
</reference>
<protein>
    <submittedName>
        <fullName evidence="2">Uncharacterized protein</fullName>
    </submittedName>
</protein>
<gene>
    <name evidence="1" type="ORF">PSAN_42730</name>
    <name evidence="2" type="ORF">SAMN04490179_3724</name>
</gene>
<dbReference type="AlphaFoldDB" id="A0A1H0AJR6"/>
<keyword evidence="4" id="KW-1185">Reference proteome</keyword>
<dbReference type="SUPFAM" id="SSF69318">
    <property type="entry name" value="Integrin alpha N-terminal domain"/>
    <property type="match status" value="1"/>
</dbReference>
<name>A0A1H0AJR6_9PSED</name>
<dbReference type="Proteomes" id="UP000182470">
    <property type="component" value="Chromosome I"/>
</dbReference>
<proteinExistence type="predicted"/>
<accession>A0A1H0AJR6</accession>
<reference evidence="2 3" key="2">
    <citation type="submission" date="2016-10" db="EMBL/GenBank/DDBJ databases">
        <authorList>
            <person name="de Groot N.N."/>
        </authorList>
    </citation>
    <scope>NUCLEOTIDE SEQUENCE [LARGE SCALE GENOMIC DNA]</scope>
    <source>
        <strain evidence="2 3">BS2772</strain>
    </source>
</reference>
<dbReference type="Proteomes" id="UP000748067">
    <property type="component" value="Unassembled WGS sequence"/>
</dbReference>
<evidence type="ECO:0000313" key="3">
    <source>
        <dbReference type="Proteomes" id="UP000182470"/>
    </source>
</evidence>
<dbReference type="RefSeq" id="WP_232000060.1">
    <property type="nucleotide sequence ID" value="NZ_JBLHDY010000013.1"/>
</dbReference>
<dbReference type="EMBL" id="JXDI01000002">
    <property type="protein sequence ID" value="KAF2407344.1"/>
    <property type="molecule type" value="Genomic_DNA"/>
</dbReference>
<dbReference type="InterPro" id="IPR028994">
    <property type="entry name" value="Integrin_alpha_N"/>
</dbReference>
<evidence type="ECO:0000313" key="2">
    <source>
        <dbReference type="EMBL" id="SDN33615.1"/>
    </source>
</evidence>
<evidence type="ECO:0000313" key="1">
    <source>
        <dbReference type="EMBL" id="KAF2407344.1"/>
    </source>
</evidence>
<organism evidence="2 3">
    <name type="scientific">Pseudomonas antarctica</name>
    <dbReference type="NCBI Taxonomy" id="219572"/>
    <lineage>
        <taxon>Bacteria</taxon>
        <taxon>Pseudomonadati</taxon>
        <taxon>Pseudomonadota</taxon>
        <taxon>Gammaproteobacteria</taxon>
        <taxon>Pseudomonadales</taxon>
        <taxon>Pseudomonadaceae</taxon>
        <taxon>Pseudomonas</taxon>
    </lineage>
</organism>